<evidence type="ECO:0000313" key="1">
    <source>
        <dbReference type="EMBL" id="KAK9240327.1"/>
    </source>
</evidence>
<protein>
    <submittedName>
        <fullName evidence="1">Anp1-domain-containing protein</fullName>
    </submittedName>
</protein>
<reference evidence="2" key="1">
    <citation type="journal article" date="2024" name="Front. Bioeng. Biotechnol.">
        <title>Genome-scale model development and genomic sequencing of the oleaginous clade Lipomyces.</title>
        <authorList>
            <person name="Czajka J.J."/>
            <person name="Han Y."/>
            <person name="Kim J."/>
            <person name="Mondo S.J."/>
            <person name="Hofstad B.A."/>
            <person name="Robles A."/>
            <person name="Haridas S."/>
            <person name="Riley R."/>
            <person name="LaButti K."/>
            <person name="Pangilinan J."/>
            <person name="Andreopoulos W."/>
            <person name="Lipzen A."/>
            <person name="Yan J."/>
            <person name="Wang M."/>
            <person name="Ng V."/>
            <person name="Grigoriev I.V."/>
            <person name="Spatafora J.W."/>
            <person name="Magnuson J.K."/>
            <person name="Baker S.E."/>
            <person name="Pomraning K.R."/>
        </authorList>
    </citation>
    <scope>NUCLEOTIDE SEQUENCE [LARGE SCALE GENOMIC DNA]</scope>
    <source>
        <strain evidence="2">CBS 7786</strain>
    </source>
</reference>
<organism evidence="1 2">
    <name type="scientific">Lipomyces kononenkoae</name>
    <name type="common">Yeast</name>
    <dbReference type="NCBI Taxonomy" id="34357"/>
    <lineage>
        <taxon>Eukaryota</taxon>
        <taxon>Fungi</taxon>
        <taxon>Dikarya</taxon>
        <taxon>Ascomycota</taxon>
        <taxon>Saccharomycotina</taxon>
        <taxon>Lipomycetes</taxon>
        <taxon>Lipomycetales</taxon>
        <taxon>Lipomycetaceae</taxon>
        <taxon>Lipomyces</taxon>
    </lineage>
</organism>
<dbReference type="EMBL" id="MU971340">
    <property type="protein sequence ID" value="KAK9240327.1"/>
    <property type="molecule type" value="Genomic_DNA"/>
</dbReference>
<gene>
    <name evidence="1" type="ORF">V1525DRAFT_226633</name>
</gene>
<proteinExistence type="predicted"/>
<accession>A0ACC3T8M8</accession>
<keyword evidence="2" id="KW-1185">Reference proteome</keyword>
<evidence type="ECO:0000313" key="2">
    <source>
        <dbReference type="Proteomes" id="UP001433508"/>
    </source>
</evidence>
<name>A0ACC3T8M8_LIPKO</name>
<comment type="caution">
    <text evidence="1">The sequence shown here is derived from an EMBL/GenBank/DDBJ whole genome shotgun (WGS) entry which is preliminary data.</text>
</comment>
<sequence length="422" mass="48373">MRLDDWLQKSVDRLPIYSPFESHRSRSKFGKVRKRTYYLRIRPRNPLILAIFVGFLLFTAFHFLSDGRILSRRDSYDDEALNLKVYDLAKSPSNGDGGDRVLLCIPLRDAANHLPLLFSHLRNLTYPHSLLDLSFLVSDSKDQTRELLDKLLLELQLDEDPYMHYNRVEIFEKDFGQLVGQGFSDRHGFAAQGPRRKLMAKARNWLLTSALKPEHSWVYWRDADIERSPVTIIEDLMKHDKDVIVPNVWRPLPEVLGGEQPYDLNSWQESEAALRLSKELPEDAVIVEGYAEYATWRPHLAYERNANGNVDEVVDLDGVGGVSILVKAKVFRAGAHFPGFAFLNHAETEGFGKMSRSLNFTVAGLPHYVIWHIFEPSVDDQKVLKEKQEQAKAKEKEKANSIEVGHEASKDSKGAHRRRQAS</sequence>
<dbReference type="Proteomes" id="UP001433508">
    <property type="component" value="Unassembled WGS sequence"/>
</dbReference>